<feature type="domain" description="RNA-binding S4" evidence="7">
    <location>
        <begin position="13"/>
        <end position="73"/>
    </location>
</feature>
<evidence type="ECO:0000256" key="2">
    <source>
        <dbReference type="ARBA" id="ARBA00010876"/>
    </source>
</evidence>
<dbReference type="PANTHER" id="PTHR21600:SF83">
    <property type="entry name" value="PSEUDOURIDYLATE SYNTHASE RPUSD4, MITOCHONDRIAL"/>
    <property type="match status" value="1"/>
</dbReference>
<dbReference type="GO" id="GO:0120159">
    <property type="term" value="F:rRNA pseudouridine synthase activity"/>
    <property type="evidence" value="ECO:0007669"/>
    <property type="project" value="UniProtKB-ARBA"/>
</dbReference>
<dbReference type="AlphaFoldDB" id="A0AAC9W2L4"/>
<dbReference type="Pfam" id="PF01479">
    <property type="entry name" value="S4"/>
    <property type="match status" value="1"/>
</dbReference>
<comment type="catalytic activity">
    <reaction evidence="1">
        <text>a uridine in RNA = a pseudouridine in RNA</text>
        <dbReference type="Rhea" id="RHEA:48348"/>
        <dbReference type="Rhea" id="RHEA-COMP:12068"/>
        <dbReference type="Rhea" id="RHEA-COMP:12069"/>
        <dbReference type="ChEBI" id="CHEBI:65314"/>
        <dbReference type="ChEBI" id="CHEBI:65315"/>
    </reaction>
</comment>
<protein>
    <recommendedName>
        <fullName evidence="4">RNA pseudouridylate synthase</fullName>
    </recommendedName>
    <alternativeName>
        <fullName evidence="5">RNA-uridine isomerase</fullName>
    </alternativeName>
</protein>
<evidence type="ECO:0000256" key="6">
    <source>
        <dbReference type="PROSITE-ProRule" id="PRU00182"/>
    </source>
</evidence>
<dbReference type="Gene3D" id="3.10.290.10">
    <property type="entry name" value="RNA-binding S4 domain"/>
    <property type="match status" value="1"/>
</dbReference>
<evidence type="ECO:0000256" key="5">
    <source>
        <dbReference type="ARBA" id="ARBA00033164"/>
    </source>
</evidence>
<dbReference type="GO" id="GO:0003723">
    <property type="term" value="F:RNA binding"/>
    <property type="evidence" value="ECO:0007669"/>
    <property type="project" value="UniProtKB-KW"/>
</dbReference>
<dbReference type="EMBL" id="CP019962">
    <property type="protein sequence ID" value="ARD65815.1"/>
    <property type="molecule type" value="Genomic_DNA"/>
</dbReference>
<keyword evidence="3" id="KW-0413">Isomerase</keyword>
<dbReference type="InterPro" id="IPR020103">
    <property type="entry name" value="PsdUridine_synth_cat_dom_sf"/>
</dbReference>
<dbReference type="PANTHER" id="PTHR21600">
    <property type="entry name" value="MITOCHONDRIAL RNA PSEUDOURIDINE SYNTHASE"/>
    <property type="match status" value="1"/>
</dbReference>
<dbReference type="RefSeq" id="WP_052237293.1">
    <property type="nucleotide sequence ID" value="NZ_CP019962.1"/>
</dbReference>
<dbReference type="CDD" id="cd02869">
    <property type="entry name" value="PseudoU_synth_RluA_like"/>
    <property type="match status" value="1"/>
</dbReference>
<dbReference type="SMART" id="SM00363">
    <property type="entry name" value="S4"/>
    <property type="match status" value="1"/>
</dbReference>
<evidence type="ECO:0000256" key="3">
    <source>
        <dbReference type="ARBA" id="ARBA00023235"/>
    </source>
</evidence>
<sequence>MKQYTIDENSGNQRLDRYLSKLMPLADRNFLQKMLRKKRIKLNGGRAEPKDTIHSGDTIQVYFSEETITGFQEKKIPRHFDLTPQIKKIFEPPVYEDDHLLVINKPAGLLSQADASGDISLIDAARTYLKKNTTDGTEAFEIVISNRLDRNTSGIILMPKDYPTLQTVNAAIRERHALKEYHTIVFGVIKKPGTLTGFLTKDTAENKSAIQSQSEKGAKEVRLDYCPLADNGKFTLLEITLHTGRSHQIRSQLADYGFPVIGDYKYGDTSINRQFNQKYGLKHHLLHSRHYAIKDLGYDFTAPYPALFKQLLRELKLDREAL</sequence>
<dbReference type="Proteomes" id="UP000192391">
    <property type="component" value="Chromosome"/>
</dbReference>
<name>A0AAC9W2L4_EUBLI</name>
<proteinExistence type="inferred from homology"/>
<keyword evidence="6" id="KW-0694">RNA-binding</keyword>
<dbReference type="InterPro" id="IPR036986">
    <property type="entry name" value="S4_RNA-bd_sf"/>
</dbReference>
<dbReference type="PROSITE" id="PS50889">
    <property type="entry name" value="S4"/>
    <property type="match status" value="1"/>
</dbReference>
<comment type="similarity">
    <text evidence="2">Belongs to the pseudouridine synthase RluA family.</text>
</comment>
<dbReference type="InterPro" id="IPR006145">
    <property type="entry name" value="PsdUridine_synth_RsuA/RluA"/>
</dbReference>
<evidence type="ECO:0000256" key="1">
    <source>
        <dbReference type="ARBA" id="ARBA00000073"/>
    </source>
</evidence>
<dbReference type="CDD" id="cd00165">
    <property type="entry name" value="S4"/>
    <property type="match status" value="1"/>
</dbReference>
<dbReference type="Pfam" id="PF00849">
    <property type="entry name" value="PseudoU_synth_2"/>
    <property type="match status" value="1"/>
</dbReference>
<evidence type="ECO:0000313" key="8">
    <source>
        <dbReference type="EMBL" id="ARD65815.1"/>
    </source>
</evidence>
<dbReference type="InterPro" id="IPR050188">
    <property type="entry name" value="RluA_PseudoU_synthase"/>
</dbReference>
<dbReference type="KEGG" id="elim:B2M23_09810"/>
<accession>A0AAC9W2L4</accession>
<reference evidence="9" key="1">
    <citation type="journal article" date="2017" name="Sci. Rep.">
        <title>Determination of the Genome and Primary Transcriptome of Syngas Fermenting Eubacterium limosum ATCC 8486.</title>
        <authorList>
            <person name="Song Y."/>
            <person name="Shin J."/>
            <person name="Jeong Y."/>
            <person name="Jin S."/>
            <person name="Lee J.K."/>
            <person name="Kim D.R."/>
            <person name="Kim S.C."/>
            <person name="Cho S."/>
            <person name="Cho B.K."/>
        </authorList>
    </citation>
    <scope>NUCLEOTIDE SEQUENCE [LARGE SCALE GENOMIC DNA]</scope>
    <source>
        <strain evidence="9">ATCC 8486</strain>
    </source>
</reference>
<evidence type="ECO:0000259" key="7">
    <source>
        <dbReference type="SMART" id="SM00363"/>
    </source>
</evidence>
<dbReference type="Gene3D" id="3.30.2350.10">
    <property type="entry name" value="Pseudouridine synthase"/>
    <property type="match status" value="1"/>
</dbReference>
<organism evidence="8 9">
    <name type="scientific">Eubacterium limosum</name>
    <dbReference type="NCBI Taxonomy" id="1736"/>
    <lineage>
        <taxon>Bacteria</taxon>
        <taxon>Bacillati</taxon>
        <taxon>Bacillota</taxon>
        <taxon>Clostridia</taxon>
        <taxon>Eubacteriales</taxon>
        <taxon>Eubacteriaceae</taxon>
        <taxon>Eubacterium</taxon>
    </lineage>
</organism>
<dbReference type="SUPFAM" id="SSF55174">
    <property type="entry name" value="Alpha-L RNA-binding motif"/>
    <property type="match status" value="1"/>
</dbReference>
<evidence type="ECO:0000256" key="4">
    <source>
        <dbReference type="ARBA" id="ARBA00031870"/>
    </source>
</evidence>
<gene>
    <name evidence="8" type="ORF">B2M23_09810</name>
</gene>
<dbReference type="InterPro" id="IPR002942">
    <property type="entry name" value="S4_RNA-bd"/>
</dbReference>
<evidence type="ECO:0000313" key="9">
    <source>
        <dbReference type="Proteomes" id="UP000192391"/>
    </source>
</evidence>
<dbReference type="GO" id="GO:0000455">
    <property type="term" value="P:enzyme-directed rRNA pseudouridine synthesis"/>
    <property type="evidence" value="ECO:0007669"/>
    <property type="project" value="UniProtKB-ARBA"/>
</dbReference>
<dbReference type="SUPFAM" id="SSF55120">
    <property type="entry name" value="Pseudouridine synthase"/>
    <property type="match status" value="1"/>
</dbReference>